<keyword evidence="1" id="KW-0460">Magnesium</keyword>
<accession>A0A286H0N8</accession>
<evidence type="ECO:0000256" key="1">
    <source>
        <dbReference type="PIRSR" id="PIRSR601501-1"/>
    </source>
</evidence>
<dbReference type="AlphaFoldDB" id="A0A286H0N8"/>
<evidence type="ECO:0000313" key="2">
    <source>
        <dbReference type="EMBL" id="SOE01311.1"/>
    </source>
</evidence>
<comment type="cofactor">
    <cofactor evidence="1">
        <name>Fe cation</name>
        <dbReference type="ChEBI" id="CHEBI:24875"/>
    </cofactor>
</comment>
<keyword evidence="1" id="KW-0533">Nickel</keyword>
<dbReference type="GO" id="GO:0016151">
    <property type="term" value="F:nickel cation binding"/>
    <property type="evidence" value="ECO:0007669"/>
    <property type="project" value="InterPro"/>
</dbReference>
<evidence type="ECO:0000313" key="3">
    <source>
        <dbReference type="Proteomes" id="UP000219621"/>
    </source>
</evidence>
<dbReference type="Pfam" id="PF00374">
    <property type="entry name" value="NiFeSe_Hases"/>
    <property type="match status" value="1"/>
</dbReference>
<dbReference type="Gene3D" id="1.10.645.10">
    <property type="entry name" value="Cytochrome-c3 Hydrogenase, chain B"/>
    <property type="match status" value="2"/>
</dbReference>
<protein>
    <submittedName>
        <fullName evidence="2">Coenzyme F420-reducing hydrogenase, alpha subunit</fullName>
    </submittedName>
</protein>
<sequence>MRPRGERIDVRLRLGPERVERVDILSDRTTTAAAVLEGKPVQDALGLLPLLFALCGVGQLTAGLRAVEAAMGIVVPPQERVARALLVAAETVSEHATRMLVDWPRLIGAEADIEGARRVREAAAALQRALYPDPRLRGRIGGGAGPVAAVAVASAAELAGAVADAVLGAPAGVMADAGDLADWIDGADTMPAQVLRAVLREGLADAGVSRVPLLPAIDPYRLAARLDRTDVAAFLRAPEWDGVVYETGPLARHGAQPAVAALRARHGDGVLARLAARVVETAVEARKIVRLAPTSCDTTATVEEPAGPAAGAGDAAVHWGLGVEEAARGRLFHHVVVAHGRVARWRILAPTEWNFHARGALAEGLRRLPVSDAARVRRAADWMVMALDPCVACAVRVEGPAHA</sequence>
<feature type="binding site" evidence="1">
    <location>
        <position position="393"/>
    </location>
    <ligand>
        <name>Fe cation</name>
        <dbReference type="ChEBI" id="CHEBI:24875"/>
    </ligand>
</feature>
<dbReference type="InterPro" id="IPR029014">
    <property type="entry name" value="NiFe-Hase_large"/>
</dbReference>
<dbReference type="InterPro" id="IPR001501">
    <property type="entry name" value="Ni-dep_hyd_lsu"/>
</dbReference>
<dbReference type="RefSeq" id="WP_097281597.1">
    <property type="nucleotide sequence ID" value="NZ_OCNJ01000017.1"/>
</dbReference>
<dbReference type="EMBL" id="OCNJ01000017">
    <property type="protein sequence ID" value="SOE01311.1"/>
    <property type="molecule type" value="Genomic_DNA"/>
</dbReference>
<reference evidence="2 3" key="1">
    <citation type="submission" date="2017-09" db="EMBL/GenBank/DDBJ databases">
        <authorList>
            <person name="Ehlers B."/>
            <person name="Leendertz F.H."/>
        </authorList>
    </citation>
    <scope>NUCLEOTIDE SEQUENCE [LARGE SCALE GENOMIC DNA]</scope>
    <source>
        <strain evidence="2 3">USBA 140</strain>
    </source>
</reference>
<dbReference type="PANTHER" id="PTHR42958:SF4">
    <property type="entry name" value="HYDROGENASE EXPRESSION_FORMATION PROTEIN HUPK"/>
    <property type="match status" value="1"/>
</dbReference>
<organism evidence="2 3">
    <name type="scientific">Caenispirillum bisanense</name>
    <dbReference type="NCBI Taxonomy" id="414052"/>
    <lineage>
        <taxon>Bacteria</taxon>
        <taxon>Pseudomonadati</taxon>
        <taxon>Pseudomonadota</taxon>
        <taxon>Alphaproteobacteria</taxon>
        <taxon>Rhodospirillales</taxon>
        <taxon>Novispirillaceae</taxon>
        <taxon>Caenispirillum</taxon>
    </lineage>
</organism>
<dbReference type="PANTHER" id="PTHR42958">
    <property type="entry name" value="HYDROGENASE-2 LARGE CHAIN"/>
    <property type="match status" value="1"/>
</dbReference>
<name>A0A286H0N8_9PROT</name>
<keyword evidence="1" id="KW-0479">Metal-binding</keyword>
<dbReference type="Proteomes" id="UP000219621">
    <property type="component" value="Unassembled WGS sequence"/>
</dbReference>
<gene>
    <name evidence="2" type="ORF">SAMN05421508_11752</name>
</gene>
<dbReference type="InterPro" id="IPR050867">
    <property type="entry name" value="NiFe/NiFeSe_hydrgnase_LSU"/>
</dbReference>
<keyword evidence="1" id="KW-0408">Iron</keyword>
<proteinExistence type="predicted"/>
<dbReference type="OrthoDB" id="9157196at2"/>
<keyword evidence="3" id="KW-1185">Reference proteome</keyword>
<feature type="binding site" evidence="1">
    <location>
        <position position="390"/>
    </location>
    <ligand>
        <name>Ni(2+)</name>
        <dbReference type="ChEBI" id="CHEBI:49786"/>
    </ligand>
</feature>
<dbReference type="SUPFAM" id="SSF56762">
    <property type="entry name" value="HydB/Nqo4-like"/>
    <property type="match status" value="1"/>
</dbReference>
<comment type="cofactor">
    <cofactor evidence="1">
        <name>Ni(2+)</name>
        <dbReference type="ChEBI" id="CHEBI:49786"/>
    </cofactor>
</comment>
<feature type="binding site" evidence="1">
    <location>
        <position position="347"/>
    </location>
    <ligand>
        <name>Mg(2+)</name>
        <dbReference type="ChEBI" id="CHEBI:18420"/>
    </ligand>
</feature>